<reference evidence="1" key="1">
    <citation type="submission" date="2018-06" db="EMBL/GenBank/DDBJ databases">
        <authorList>
            <person name="Zhirakovskaya E."/>
        </authorList>
    </citation>
    <scope>NUCLEOTIDE SEQUENCE</scope>
</reference>
<accession>A0A3B0RBN1</accession>
<evidence type="ECO:0008006" key="2">
    <source>
        <dbReference type="Google" id="ProtNLM"/>
    </source>
</evidence>
<dbReference type="PANTHER" id="PTHR36573:SF1">
    <property type="entry name" value="INTERMEMBRANE PHOSPHOLIPID TRANSPORT SYSTEM BINDING PROTEIN MLAC"/>
    <property type="match status" value="1"/>
</dbReference>
<dbReference type="InterPro" id="IPR042245">
    <property type="entry name" value="Tgt2/MlaC_sf"/>
</dbReference>
<proteinExistence type="predicted"/>
<dbReference type="AlphaFoldDB" id="A0A3B0RBN1"/>
<dbReference type="Pfam" id="PF05494">
    <property type="entry name" value="MlaC"/>
    <property type="match status" value="1"/>
</dbReference>
<dbReference type="Gene3D" id="3.10.450.710">
    <property type="entry name" value="Tgt2/MlaC"/>
    <property type="match status" value="1"/>
</dbReference>
<protein>
    <recommendedName>
        <fullName evidence="2">ABC-type transport system involved in resistance to organic solvents, auxiliary component</fullName>
    </recommendedName>
</protein>
<gene>
    <name evidence="1" type="ORF">MNBD_ALPHA05-928</name>
</gene>
<sequence length="206" mass="22949">MRITSMVHRLGVAMIAGVMLTAPALADDETEHFIQAVLDEAEPYLDAPDQETQFDGIQQLVDKYVDMRRVGLFTLGKYARRITPEQKQVYLPLFKEYATGIYQNSLSTYAGERLKVTGSVDRSQRDIIVNSEIINAAPGSQLDHMVVHWRVYRSRDGDLTIVDVGADNIWLAIEQLEQFTSIIANNGGPPAGIDALIADLKEQLAE</sequence>
<dbReference type="PANTHER" id="PTHR36573">
    <property type="entry name" value="INTERMEMBRANE PHOSPHOLIPID TRANSPORT SYSTEM BINDING PROTEIN MLAC"/>
    <property type="match status" value="1"/>
</dbReference>
<name>A0A3B0RBN1_9ZZZZ</name>
<dbReference type="EMBL" id="UOEH01000009">
    <property type="protein sequence ID" value="VAV89451.1"/>
    <property type="molecule type" value="Genomic_DNA"/>
</dbReference>
<evidence type="ECO:0000313" key="1">
    <source>
        <dbReference type="EMBL" id="VAV89451.1"/>
    </source>
</evidence>
<organism evidence="1">
    <name type="scientific">hydrothermal vent metagenome</name>
    <dbReference type="NCBI Taxonomy" id="652676"/>
    <lineage>
        <taxon>unclassified sequences</taxon>
        <taxon>metagenomes</taxon>
        <taxon>ecological metagenomes</taxon>
    </lineage>
</organism>
<dbReference type="InterPro" id="IPR008869">
    <property type="entry name" value="MlaC/ttg2D"/>
</dbReference>